<evidence type="ECO:0000313" key="1">
    <source>
        <dbReference type="EMBL" id="SFH35442.1"/>
    </source>
</evidence>
<dbReference type="STRING" id="442341.SAMN04487959_10338"/>
<name>A0A1I2ZC52_9GAMM</name>
<dbReference type="Proteomes" id="UP000199040">
    <property type="component" value="Unassembled WGS sequence"/>
</dbReference>
<organism evidence="1 2">
    <name type="scientific">Modicisalibacter xianhensis</name>
    <dbReference type="NCBI Taxonomy" id="442341"/>
    <lineage>
        <taxon>Bacteria</taxon>
        <taxon>Pseudomonadati</taxon>
        <taxon>Pseudomonadota</taxon>
        <taxon>Gammaproteobacteria</taxon>
        <taxon>Oceanospirillales</taxon>
        <taxon>Halomonadaceae</taxon>
        <taxon>Modicisalibacter</taxon>
    </lineage>
</organism>
<sequence length="248" mass="29742">MSLLKKAIADVKKFRNAEVYIYQMGKVGSSSLEASIPNSVHMHTLYGNSPCCVGEKQRNAGIKRQFVTKTKFLLRRFFIKWKKDVKIITVVREPKARNVSMFFQELSYWVVDYINKYNPDMRYVDDDFLLEVFEKTFDHDYYDKWFDREIKRLTGIDVYKKGFDHKKGFNIYKNGRYELMVIRMEDIEKNKNEIEGFINIEFELENVNDGSRKWYANIYKEFKEKLKIRNIKGLDYVSKSRTAKFFGY</sequence>
<dbReference type="Pfam" id="PF10364">
    <property type="entry name" value="NKWYS"/>
    <property type="match status" value="1"/>
</dbReference>
<keyword evidence="2" id="KW-1185">Reference proteome</keyword>
<dbReference type="Gene3D" id="3.40.50.300">
    <property type="entry name" value="P-loop containing nucleotide triphosphate hydrolases"/>
    <property type="match status" value="1"/>
</dbReference>
<dbReference type="AlphaFoldDB" id="A0A1I2ZC52"/>
<proteinExistence type="predicted"/>
<keyword evidence="1" id="KW-0808">Transferase</keyword>
<gene>
    <name evidence="1" type="ORF">SAMN04487959_10338</name>
</gene>
<accession>A0A1I2ZC52</accession>
<dbReference type="InterPro" id="IPR027417">
    <property type="entry name" value="P-loop_NTPase"/>
</dbReference>
<dbReference type="EMBL" id="FOPY01000003">
    <property type="protein sequence ID" value="SFH35442.1"/>
    <property type="molecule type" value="Genomic_DNA"/>
</dbReference>
<dbReference type="InterPro" id="IPR018831">
    <property type="entry name" value="Uncharacterised_NKWYS"/>
</dbReference>
<reference evidence="1 2" key="1">
    <citation type="submission" date="2016-10" db="EMBL/GenBank/DDBJ databases">
        <authorList>
            <person name="de Groot N.N."/>
        </authorList>
    </citation>
    <scope>NUCLEOTIDE SEQUENCE [LARGE SCALE GENOMIC DNA]</scope>
    <source>
        <strain evidence="1 2">CGMCC 1.6848</strain>
    </source>
</reference>
<evidence type="ECO:0000313" key="2">
    <source>
        <dbReference type="Proteomes" id="UP000199040"/>
    </source>
</evidence>
<dbReference type="RefSeq" id="WP_092843784.1">
    <property type="nucleotide sequence ID" value="NZ_FOPY01000003.1"/>
</dbReference>
<dbReference type="GO" id="GO:0016740">
    <property type="term" value="F:transferase activity"/>
    <property type="evidence" value="ECO:0007669"/>
    <property type="project" value="UniProtKB-KW"/>
</dbReference>
<dbReference type="SUPFAM" id="SSF52540">
    <property type="entry name" value="P-loop containing nucleoside triphosphate hydrolases"/>
    <property type="match status" value="1"/>
</dbReference>
<protein>
    <submittedName>
        <fullName evidence="1">Sulfotransferase domain-containing protein</fullName>
    </submittedName>
</protein>